<dbReference type="EnsemblPlants" id="AUR62021793-RA">
    <property type="protein sequence ID" value="AUR62021793-RA:cds"/>
    <property type="gene ID" value="AUR62021793"/>
</dbReference>
<keyword evidence="7" id="KW-0378">Hydrolase</keyword>
<dbReference type="PROSITE" id="PS50004">
    <property type="entry name" value="C2"/>
    <property type="match status" value="1"/>
</dbReference>
<keyword evidence="5" id="KW-0479">Metal-binding</keyword>
<keyword evidence="14" id="KW-1185">Reference proteome</keyword>
<dbReference type="SUPFAM" id="SSF56024">
    <property type="entry name" value="Phospholipase D/nuclease"/>
    <property type="match status" value="2"/>
</dbReference>
<sequence length="493" mass="55731">MDDSVSMEGSQHGQGTEFVPFQTTQESLENLLLHGHLDIWVKEAKKLPNMDQIHKTMSGLFGGRLSMLKSHGTSDPYVTVSIAGAIIARTFVIPDNENPMWMQHFFVPVAHTAPELHFVVKDDDVGRSEIIGAVVVHNVRLVRDDPNLSGVTLGDLLKGKAQEGVRVLVLVWDDPTSRKFFHRTTEAGAIYTHHQKTVIVDADADKVPNIIGQLDANHTCNNDDDDDMESWHVQVFRSIDSNSVKAFPKDPKDGPQMNLYCGKNVLIDMSIHTAYVHAIRSAQHFIYIENQYFLARANNLIPIEIALKIAEKIKADERFVAYIVLPMWPEGIFKEESTIYDICSFKSMIVDDEYVIMGSANINQRSMEGTRDTEIAMGAYQPHYTWASRNSRPHGQIYGYRMSLWSEHLGTIEGCFMRPESLECVRRVRILGEQNWIQFSIDQVTEMKGHLLKYPLKVDRWGRVCPLPGSEKFPDLGGKVMGTFSGIQENLTI</sequence>
<proteinExistence type="inferred from homology"/>
<dbReference type="OMA" id="ANINQRW"/>
<dbReference type="SUPFAM" id="SSF49562">
    <property type="entry name" value="C2 domain (Calcium/lipid-binding domain, CaLB)"/>
    <property type="match status" value="1"/>
</dbReference>
<dbReference type="InterPro" id="IPR024632">
    <property type="entry name" value="PLipase_D_C"/>
</dbReference>
<evidence type="ECO:0000313" key="14">
    <source>
        <dbReference type="Proteomes" id="UP000596660"/>
    </source>
</evidence>
<dbReference type="PANTHER" id="PTHR18896">
    <property type="entry name" value="PHOSPHOLIPASE D"/>
    <property type="match status" value="1"/>
</dbReference>
<dbReference type="EC" id="3.1.4.4" evidence="4"/>
<keyword evidence="9" id="KW-0442">Lipid degradation</keyword>
<dbReference type="Pfam" id="PF00168">
    <property type="entry name" value="C2"/>
    <property type="match status" value="1"/>
</dbReference>
<comment type="catalytic activity">
    <reaction evidence="1">
        <text>a 1,2-diacyl-sn-glycero-3-phosphocholine + H2O = a 1,2-diacyl-sn-glycero-3-phosphate + choline + H(+)</text>
        <dbReference type="Rhea" id="RHEA:14445"/>
        <dbReference type="ChEBI" id="CHEBI:15354"/>
        <dbReference type="ChEBI" id="CHEBI:15377"/>
        <dbReference type="ChEBI" id="CHEBI:15378"/>
        <dbReference type="ChEBI" id="CHEBI:57643"/>
        <dbReference type="ChEBI" id="CHEBI:58608"/>
        <dbReference type="EC" id="3.1.4.4"/>
    </reaction>
</comment>
<evidence type="ECO:0000256" key="10">
    <source>
        <dbReference type="ARBA" id="ARBA00023098"/>
    </source>
</evidence>
<reference evidence="13" key="2">
    <citation type="submission" date="2021-03" db="UniProtKB">
        <authorList>
            <consortium name="EnsemblPlants"/>
        </authorList>
    </citation>
    <scope>IDENTIFICATION</scope>
</reference>
<evidence type="ECO:0000259" key="11">
    <source>
        <dbReference type="PROSITE" id="PS50004"/>
    </source>
</evidence>
<dbReference type="InterPro" id="IPR000008">
    <property type="entry name" value="C2_dom"/>
</dbReference>
<comment type="similarity">
    <text evidence="3">Belongs to the phospholipase D family. C2-PLD subfamily.</text>
</comment>
<dbReference type="Gene3D" id="2.60.40.150">
    <property type="entry name" value="C2 domain"/>
    <property type="match status" value="1"/>
</dbReference>
<dbReference type="InterPro" id="IPR001736">
    <property type="entry name" value="PLipase_D/transphosphatidylase"/>
</dbReference>
<dbReference type="AlphaFoldDB" id="A0A803M1G1"/>
<evidence type="ECO:0000256" key="5">
    <source>
        <dbReference type="ARBA" id="ARBA00022723"/>
    </source>
</evidence>
<evidence type="ECO:0000256" key="2">
    <source>
        <dbReference type="ARBA" id="ARBA00001913"/>
    </source>
</evidence>
<name>A0A803M1G1_CHEQI</name>
<dbReference type="InterPro" id="IPR015679">
    <property type="entry name" value="PLipase_D_fam"/>
</dbReference>
<evidence type="ECO:0000256" key="4">
    <source>
        <dbReference type="ARBA" id="ARBA00012027"/>
    </source>
</evidence>
<dbReference type="Proteomes" id="UP000596660">
    <property type="component" value="Unplaced"/>
</dbReference>
<feature type="domain" description="PLD phosphodiesterase" evidence="12">
    <location>
        <begin position="346"/>
        <end position="366"/>
    </location>
</feature>
<accession>A0A803M1G1</accession>
<dbReference type="GO" id="GO:0009395">
    <property type="term" value="P:phospholipid catabolic process"/>
    <property type="evidence" value="ECO:0007669"/>
    <property type="project" value="TreeGrafter"/>
</dbReference>
<evidence type="ECO:0000256" key="6">
    <source>
        <dbReference type="ARBA" id="ARBA00022737"/>
    </source>
</evidence>
<dbReference type="SMART" id="SM00239">
    <property type="entry name" value="C2"/>
    <property type="match status" value="1"/>
</dbReference>
<keyword evidence="8" id="KW-0106">Calcium</keyword>
<dbReference type="Gene3D" id="3.30.870.10">
    <property type="entry name" value="Endonuclease Chain A"/>
    <property type="match status" value="1"/>
</dbReference>
<evidence type="ECO:0000256" key="8">
    <source>
        <dbReference type="ARBA" id="ARBA00022837"/>
    </source>
</evidence>
<feature type="domain" description="C2" evidence="11">
    <location>
        <begin position="20"/>
        <end position="152"/>
    </location>
</feature>
<dbReference type="Pfam" id="PF12357">
    <property type="entry name" value="PLD_C"/>
    <property type="match status" value="1"/>
</dbReference>
<comment type="cofactor">
    <cofactor evidence="2">
        <name>Ca(2+)</name>
        <dbReference type="ChEBI" id="CHEBI:29108"/>
    </cofactor>
</comment>
<dbReference type="GO" id="GO:0004630">
    <property type="term" value="F:phospholipase D activity"/>
    <property type="evidence" value="ECO:0007669"/>
    <property type="project" value="UniProtKB-EC"/>
</dbReference>
<evidence type="ECO:0000313" key="13">
    <source>
        <dbReference type="EnsemblPlants" id="AUR62021793-RA:cds"/>
    </source>
</evidence>
<keyword evidence="6" id="KW-0677">Repeat</keyword>
<evidence type="ECO:0000256" key="3">
    <source>
        <dbReference type="ARBA" id="ARBA00010683"/>
    </source>
</evidence>
<evidence type="ECO:0000259" key="12">
    <source>
        <dbReference type="PROSITE" id="PS50035"/>
    </source>
</evidence>
<evidence type="ECO:0000256" key="7">
    <source>
        <dbReference type="ARBA" id="ARBA00022801"/>
    </source>
</evidence>
<dbReference type="PROSITE" id="PS50035">
    <property type="entry name" value="PLD"/>
    <property type="match status" value="1"/>
</dbReference>
<dbReference type="InterPro" id="IPR035892">
    <property type="entry name" value="C2_domain_sf"/>
</dbReference>
<reference evidence="13" key="1">
    <citation type="journal article" date="2017" name="Nature">
        <title>The genome of Chenopodium quinoa.</title>
        <authorList>
            <person name="Jarvis D.E."/>
            <person name="Ho Y.S."/>
            <person name="Lightfoot D.J."/>
            <person name="Schmoeckel S.M."/>
            <person name="Li B."/>
            <person name="Borm T.J.A."/>
            <person name="Ohyanagi H."/>
            <person name="Mineta K."/>
            <person name="Michell C.T."/>
            <person name="Saber N."/>
            <person name="Kharbatia N.M."/>
            <person name="Rupper R.R."/>
            <person name="Sharp A.R."/>
            <person name="Dally N."/>
            <person name="Boughton B.A."/>
            <person name="Woo Y.H."/>
            <person name="Gao G."/>
            <person name="Schijlen E.G.W.M."/>
            <person name="Guo X."/>
            <person name="Momin A.A."/>
            <person name="Negrao S."/>
            <person name="Al-Babili S."/>
            <person name="Gehring C."/>
            <person name="Roessner U."/>
            <person name="Jung C."/>
            <person name="Murphy K."/>
            <person name="Arold S.T."/>
            <person name="Gojobori T."/>
            <person name="van der Linden C.G."/>
            <person name="van Loo E.N."/>
            <person name="Jellen E.N."/>
            <person name="Maughan P.J."/>
            <person name="Tester M."/>
        </authorList>
    </citation>
    <scope>NUCLEOTIDE SEQUENCE [LARGE SCALE GENOMIC DNA]</scope>
    <source>
        <strain evidence="13">cv. PI 614886</strain>
    </source>
</reference>
<evidence type="ECO:0000256" key="9">
    <source>
        <dbReference type="ARBA" id="ARBA00022963"/>
    </source>
</evidence>
<dbReference type="PANTHER" id="PTHR18896:SF65">
    <property type="entry name" value="PHOSPHOLIPASE D BETA 1"/>
    <property type="match status" value="1"/>
</dbReference>
<dbReference type="GO" id="GO:0046872">
    <property type="term" value="F:metal ion binding"/>
    <property type="evidence" value="ECO:0007669"/>
    <property type="project" value="UniProtKB-KW"/>
</dbReference>
<dbReference type="Gramene" id="AUR62021793-RA">
    <property type="protein sequence ID" value="AUR62021793-RA:cds"/>
    <property type="gene ID" value="AUR62021793"/>
</dbReference>
<keyword evidence="10" id="KW-0443">Lipid metabolism</keyword>
<evidence type="ECO:0000256" key="1">
    <source>
        <dbReference type="ARBA" id="ARBA00000798"/>
    </source>
</evidence>
<dbReference type="GO" id="GO:0005886">
    <property type="term" value="C:plasma membrane"/>
    <property type="evidence" value="ECO:0007669"/>
    <property type="project" value="TreeGrafter"/>
</dbReference>
<protein>
    <recommendedName>
        <fullName evidence="4">phospholipase D</fullName>
        <ecNumber evidence="4">3.1.4.4</ecNumber>
    </recommendedName>
</protein>
<organism evidence="13 14">
    <name type="scientific">Chenopodium quinoa</name>
    <name type="common">Quinoa</name>
    <dbReference type="NCBI Taxonomy" id="63459"/>
    <lineage>
        <taxon>Eukaryota</taxon>
        <taxon>Viridiplantae</taxon>
        <taxon>Streptophyta</taxon>
        <taxon>Embryophyta</taxon>
        <taxon>Tracheophyta</taxon>
        <taxon>Spermatophyta</taxon>
        <taxon>Magnoliopsida</taxon>
        <taxon>eudicotyledons</taxon>
        <taxon>Gunneridae</taxon>
        <taxon>Pentapetalae</taxon>
        <taxon>Caryophyllales</taxon>
        <taxon>Chenopodiaceae</taxon>
        <taxon>Chenopodioideae</taxon>
        <taxon>Atripliceae</taxon>
        <taxon>Chenopodium</taxon>
    </lineage>
</organism>